<gene>
    <name evidence="9" type="ORF">OG563_38075</name>
</gene>
<dbReference type="InterPro" id="IPR013325">
    <property type="entry name" value="RNA_pol_sigma_r2"/>
</dbReference>
<dbReference type="InterPro" id="IPR013249">
    <property type="entry name" value="RNA_pol_sigma70_r4_t2"/>
</dbReference>
<dbReference type="PROSITE" id="PS01063">
    <property type="entry name" value="SIGMA70_ECF"/>
    <property type="match status" value="1"/>
</dbReference>
<feature type="domain" description="RNA polymerase sigma-70 region 2" evidence="7">
    <location>
        <begin position="25"/>
        <end position="89"/>
    </location>
</feature>
<sequence length="212" mass="23467">MSDEELTALALAAGQGDRAALAEFIRSTQRDVWRFVAHLSDVQSADDLTQETFLRAMRTLPRFEGRSTARTWLLSIARRVVVDRFRSAAARPKNAQLAEWQQDLDHRREHERPDFPEEMAIADLLRSLPEERRAAFVLTQVLGLSYAEAAQTMGCPTGTIRSRVARARETLVALLQAAETPASWEPIAAPVRLPLGARIPIGGFGPGIAEVV</sequence>
<dbReference type="InterPro" id="IPR039425">
    <property type="entry name" value="RNA_pol_sigma-70-like"/>
</dbReference>
<evidence type="ECO:0000259" key="8">
    <source>
        <dbReference type="Pfam" id="PF08281"/>
    </source>
</evidence>
<dbReference type="InterPro" id="IPR013324">
    <property type="entry name" value="RNA_pol_sigma_r3/r4-like"/>
</dbReference>
<keyword evidence="5 6" id="KW-0804">Transcription</keyword>
<organism evidence="9 10">
    <name type="scientific">Nocardia vinacea</name>
    <dbReference type="NCBI Taxonomy" id="96468"/>
    <lineage>
        <taxon>Bacteria</taxon>
        <taxon>Bacillati</taxon>
        <taxon>Actinomycetota</taxon>
        <taxon>Actinomycetes</taxon>
        <taxon>Mycobacteriales</taxon>
        <taxon>Nocardiaceae</taxon>
        <taxon>Nocardia</taxon>
    </lineage>
</organism>
<dbReference type="Gene3D" id="1.10.1740.10">
    <property type="match status" value="1"/>
</dbReference>
<dbReference type="Pfam" id="PF08281">
    <property type="entry name" value="Sigma70_r4_2"/>
    <property type="match status" value="1"/>
</dbReference>
<name>A0ABZ1YRN1_9NOCA</name>
<reference evidence="9" key="1">
    <citation type="submission" date="2022-10" db="EMBL/GenBank/DDBJ databases">
        <title>The complete genomes of actinobacterial strains from the NBC collection.</title>
        <authorList>
            <person name="Joergensen T.S."/>
            <person name="Alvarez Arevalo M."/>
            <person name="Sterndorff E.B."/>
            <person name="Faurdal D."/>
            <person name="Vuksanovic O."/>
            <person name="Mourched A.-S."/>
            <person name="Charusanti P."/>
            <person name="Shaw S."/>
            <person name="Blin K."/>
            <person name="Weber T."/>
        </authorList>
    </citation>
    <scope>NUCLEOTIDE SEQUENCE</scope>
    <source>
        <strain evidence="9">NBC_01482</strain>
    </source>
</reference>
<dbReference type="InterPro" id="IPR014284">
    <property type="entry name" value="RNA_pol_sigma-70_dom"/>
</dbReference>
<dbReference type="Proteomes" id="UP001432062">
    <property type="component" value="Chromosome"/>
</dbReference>
<dbReference type="PANTHER" id="PTHR43133:SF61">
    <property type="entry name" value="ECF RNA POLYMERASE SIGMA FACTOR SIGC"/>
    <property type="match status" value="1"/>
</dbReference>
<dbReference type="PANTHER" id="PTHR43133">
    <property type="entry name" value="RNA POLYMERASE ECF-TYPE SIGMA FACTO"/>
    <property type="match status" value="1"/>
</dbReference>
<evidence type="ECO:0000256" key="2">
    <source>
        <dbReference type="ARBA" id="ARBA00023015"/>
    </source>
</evidence>
<keyword evidence="3 6" id="KW-0731">Sigma factor</keyword>
<dbReference type="InterPro" id="IPR036388">
    <property type="entry name" value="WH-like_DNA-bd_sf"/>
</dbReference>
<dbReference type="SUPFAM" id="SSF88659">
    <property type="entry name" value="Sigma3 and sigma4 domains of RNA polymerase sigma factors"/>
    <property type="match status" value="1"/>
</dbReference>
<accession>A0ABZ1YRN1</accession>
<dbReference type="EMBL" id="CP109441">
    <property type="protein sequence ID" value="WUV44891.1"/>
    <property type="molecule type" value="Genomic_DNA"/>
</dbReference>
<evidence type="ECO:0000313" key="10">
    <source>
        <dbReference type="Proteomes" id="UP001432062"/>
    </source>
</evidence>
<evidence type="ECO:0000256" key="6">
    <source>
        <dbReference type="RuleBase" id="RU000716"/>
    </source>
</evidence>
<dbReference type="RefSeq" id="WP_329408096.1">
    <property type="nucleotide sequence ID" value="NZ_CP109441.1"/>
</dbReference>
<keyword evidence="2 6" id="KW-0805">Transcription regulation</keyword>
<protein>
    <recommendedName>
        <fullName evidence="6">RNA polymerase sigma factor</fullName>
    </recommendedName>
</protein>
<comment type="similarity">
    <text evidence="1 6">Belongs to the sigma-70 factor family. ECF subfamily.</text>
</comment>
<dbReference type="Gene3D" id="1.10.10.10">
    <property type="entry name" value="Winged helix-like DNA-binding domain superfamily/Winged helix DNA-binding domain"/>
    <property type="match status" value="1"/>
</dbReference>
<evidence type="ECO:0000256" key="5">
    <source>
        <dbReference type="ARBA" id="ARBA00023163"/>
    </source>
</evidence>
<dbReference type="InterPro" id="IPR007627">
    <property type="entry name" value="RNA_pol_sigma70_r2"/>
</dbReference>
<proteinExistence type="inferred from homology"/>
<dbReference type="InterPro" id="IPR000838">
    <property type="entry name" value="RNA_pol_sigma70_ECF_CS"/>
</dbReference>
<keyword evidence="4 6" id="KW-0238">DNA-binding</keyword>
<dbReference type="SUPFAM" id="SSF88946">
    <property type="entry name" value="Sigma2 domain of RNA polymerase sigma factors"/>
    <property type="match status" value="1"/>
</dbReference>
<dbReference type="NCBIfam" id="TIGR02937">
    <property type="entry name" value="sigma70-ECF"/>
    <property type="match status" value="1"/>
</dbReference>
<feature type="domain" description="RNA polymerase sigma factor 70 region 4 type 2" evidence="8">
    <location>
        <begin position="119"/>
        <end position="171"/>
    </location>
</feature>
<evidence type="ECO:0000256" key="3">
    <source>
        <dbReference type="ARBA" id="ARBA00023082"/>
    </source>
</evidence>
<evidence type="ECO:0000259" key="7">
    <source>
        <dbReference type="Pfam" id="PF04542"/>
    </source>
</evidence>
<evidence type="ECO:0000256" key="4">
    <source>
        <dbReference type="ARBA" id="ARBA00023125"/>
    </source>
</evidence>
<keyword evidence="10" id="KW-1185">Reference proteome</keyword>
<evidence type="ECO:0000313" key="9">
    <source>
        <dbReference type="EMBL" id="WUV44891.1"/>
    </source>
</evidence>
<evidence type="ECO:0000256" key="1">
    <source>
        <dbReference type="ARBA" id="ARBA00010641"/>
    </source>
</evidence>
<dbReference type="CDD" id="cd06171">
    <property type="entry name" value="Sigma70_r4"/>
    <property type="match status" value="1"/>
</dbReference>
<dbReference type="Pfam" id="PF04542">
    <property type="entry name" value="Sigma70_r2"/>
    <property type="match status" value="1"/>
</dbReference>